<dbReference type="InterPro" id="IPR007712">
    <property type="entry name" value="RelE/ParE_toxin"/>
</dbReference>
<dbReference type="EMBL" id="CP119312">
    <property type="protein sequence ID" value="WEK04771.1"/>
    <property type="molecule type" value="Genomic_DNA"/>
</dbReference>
<evidence type="ECO:0000313" key="3">
    <source>
        <dbReference type="EMBL" id="WEK04771.1"/>
    </source>
</evidence>
<dbReference type="Gene3D" id="3.30.2310.20">
    <property type="entry name" value="RelE-like"/>
    <property type="match status" value="1"/>
</dbReference>
<dbReference type="InterPro" id="IPR035093">
    <property type="entry name" value="RelE/ParE_toxin_dom_sf"/>
</dbReference>
<name>A0AAJ5VVC1_9HYPH</name>
<keyword evidence="2" id="KW-1277">Toxin-antitoxin system</keyword>
<evidence type="ECO:0000313" key="4">
    <source>
        <dbReference type="Proteomes" id="UP001217476"/>
    </source>
</evidence>
<dbReference type="Proteomes" id="UP001217476">
    <property type="component" value="Chromosome"/>
</dbReference>
<dbReference type="InterPro" id="IPR051803">
    <property type="entry name" value="TA_system_RelE-like_toxin"/>
</dbReference>
<sequence>MRLEVRESFAAKQDRQDIWLYIANDSVRAADDIIDSIIAVSQRAGDYPESGQPRPELGDGIRSIPLGNYVIYYRLLPRAVFVLRILHAARNAKEALKNL</sequence>
<organism evidence="3 4">
    <name type="scientific">Candidatus Devosia phytovorans</name>
    <dbReference type="NCBI Taxonomy" id="3121372"/>
    <lineage>
        <taxon>Bacteria</taxon>
        <taxon>Pseudomonadati</taxon>
        <taxon>Pseudomonadota</taxon>
        <taxon>Alphaproteobacteria</taxon>
        <taxon>Hyphomicrobiales</taxon>
        <taxon>Devosiaceae</taxon>
        <taxon>Devosia</taxon>
    </lineage>
</organism>
<gene>
    <name evidence="3" type="ORF">P0Y65_00510</name>
</gene>
<reference evidence="3" key="1">
    <citation type="submission" date="2023-03" db="EMBL/GenBank/DDBJ databases">
        <title>Andean soil-derived lignocellulolytic bacterial consortium as a source of novel taxa and putative plastic-active enzymes.</title>
        <authorList>
            <person name="Diaz-Garcia L."/>
            <person name="Chuvochina M."/>
            <person name="Feuerriegel G."/>
            <person name="Bunk B."/>
            <person name="Sproer C."/>
            <person name="Streit W.R."/>
            <person name="Rodriguez L.M."/>
            <person name="Overmann J."/>
            <person name="Jimenez D.J."/>
        </authorList>
    </citation>
    <scope>NUCLEOTIDE SEQUENCE</scope>
    <source>
        <strain evidence="3">MAG 4196</strain>
    </source>
</reference>
<comment type="similarity">
    <text evidence="1">Belongs to the RelE toxin family.</text>
</comment>
<evidence type="ECO:0000256" key="2">
    <source>
        <dbReference type="ARBA" id="ARBA00022649"/>
    </source>
</evidence>
<protein>
    <submittedName>
        <fullName evidence="3">Type II toxin-antitoxin system RelE/ParE family toxin</fullName>
    </submittedName>
</protein>
<dbReference type="Pfam" id="PF05016">
    <property type="entry name" value="ParE_toxin"/>
    <property type="match status" value="1"/>
</dbReference>
<evidence type="ECO:0000256" key="1">
    <source>
        <dbReference type="ARBA" id="ARBA00006226"/>
    </source>
</evidence>
<dbReference type="AlphaFoldDB" id="A0AAJ5VVC1"/>
<proteinExistence type="inferred from homology"/>
<accession>A0AAJ5VVC1</accession>
<dbReference type="PANTHER" id="PTHR33755">
    <property type="entry name" value="TOXIN PARE1-RELATED"/>
    <property type="match status" value="1"/>
</dbReference>
<dbReference type="PANTHER" id="PTHR33755:SF6">
    <property type="entry name" value="PLASMID STABILIZATION SYSTEM PROTEIN"/>
    <property type="match status" value="1"/>
</dbReference>